<dbReference type="SMART" id="SM00398">
    <property type="entry name" value="HMG"/>
    <property type="match status" value="2"/>
</dbReference>
<feature type="DNA-binding region" description="HMG box" evidence="2">
    <location>
        <begin position="204"/>
        <end position="272"/>
    </location>
</feature>
<protein>
    <recommendedName>
        <fullName evidence="4">HMG box domain-containing protein</fullName>
    </recommendedName>
</protein>
<keyword evidence="2" id="KW-0539">Nucleus</keyword>
<sequence>YNLQQYAAMTQAQLLNSNEQQHQQQQHQLAEHLQDPNSAFNLAYTPFPLIRMAPPQLHQPTLAKELPTSPTAVSTSLEQVTTSDRIGATPIRVTRPPNAYLLFNKEMRKILKDQDPTMKVAEISKEVGSRWKKMAKEQKEHYIAQANKLKEEQRALHPNSMYIRRSRAELVKAGHFTKRNLEKESSEQPNKRKKVKRDKNSAIPKHPLSAYMWYLTEVRPETMRSFPGSNVGQISKLCADRWNSMSDEARLPWKSKAQIDKERYAREMQIYALQNDHHLGRGTRQKYRTAAAALNGDSSFVDSNVVPLFYTDDKQLYHHHLSVPSTPSSILHNPVMTLNPNALLQNHNTNDTTSNNQY</sequence>
<reference evidence="5" key="1">
    <citation type="submission" date="2020-12" db="EMBL/GenBank/DDBJ databases">
        <title>Metabolic potential, ecology and presence of endohyphal bacteria is reflected in genomic diversity of Mucoromycotina.</title>
        <authorList>
            <person name="Muszewska A."/>
            <person name="Okrasinska A."/>
            <person name="Steczkiewicz K."/>
            <person name="Drgas O."/>
            <person name="Orlowska M."/>
            <person name="Perlinska-Lenart U."/>
            <person name="Aleksandrzak-Piekarczyk T."/>
            <person name="Szatraj K."/>
            <person name="Zielenkiewicz U."/>
            <person name="Pilsyk S."/>
            <person name="Malc E."/>
            <person name="Mieczkowski P."/>
            <person name="Kruszewska J.S."/>
            <person name="Biernat P."/>
            <person name="Pawlowska J."/>
        </authorList>
    </citation>
    <scope>NUCLEOTIDE SEQUENCE</scope>
    <source>
        <strain evidence="5">WA0000017839</strain>
    </source>
</reference>
<dbReference type="InterPro" id="IPR036910">
    <property type="entry name" value="HMG_box_dom_sf"/>
</dbReference>
<dbReference type="GO" id="GO:0003677">
    <property type="term" value="F:DNA binding"/>
    <property type="evidence" value="ECO:0007669"/>
    <property type="project" value="UniProtKB-UniRule"/>
</dbReference>
<dbReference type="PANTHER" id="PTHR48112:SF22">
    <property type="entry name" value="MITOCHONDRIAL TRANSCRIPTION FACTOR A, ISOFORM B"/>
    <property type="match status" value="1"/>
</dbReference>
<feature type="domain" description="HMG box" evidence="4">
    <location>
        <begin position="204"/>
        <end position="272"/>
    </location>
</feature>
<evidence type="ECO:0000313" key="6">
    <source>
        <dbReference type="Proteomes" id="UP000603453"/>
    </source>
</evidence>
<evidence type="ECO:0000313" key="5">
    <source>
        <dbReference type="EMBL" id="KAG2204048.1"/>
    </source>
</evidence>
<comment type="caution">
    <text evidence="5">The sequence shown here is derived from an EMBL/GenBank/DDBJ whole genome shotgun (WGS) entry which is preliminary data.</text>
</comment>
<dbReference type="SUPFAM" id="SSF47095">
    <property type="entry name" value="HMG-box"/>
    <property type="match status" value="2"/>
</dbReference>
<evidence type="ECO:0000259" key="4">
    <source>
        <dbReference type="PROSITE" id="PS50118"/>
    </source>
</evidence>
<keyword evidence="6" id="KW-1185">Reference proteome</keyword>
<gene>
    <name evidence="5" type="ORF">INT47_007042</name>
</gene>
<feature type="DNA-binding region" description="HMG box" evidence="2">
    <location>
        <begin position="93"/>
        <end position="161"/>
    </location>
</feature>
<keyword evidence="1 2" id="KW-0238">DNA-binding</keyword>
<feature type="region of interest" description="Disordered" evidence="3">
    <location>
        <begin position="174"/>
        <end position="202"/>
    </location>
</feature>
<dbReference type="InterPro" id="IPR050342">
    <property type="entry name" value="HMGB"/>
</dbReference>
<dbReference type="PROSITE" id="PS50118">
    <property type="entry name" value="HMG_BOX_2"/>
    <property type="match status" value="2"/>
</dbReference>
<dbReference type="OrthoDB" id="1919336at2759"/>
<feature type="domain" description="HMG box" evidence="4">
    <location>
        <begin position="93"/>
        <end position="161"/>
    </location>
</feature>
<dbReference type="EMBL" id="JAEPRD010000047">
    <property type="protein sequence ID" value="KAG2204048.1"/>
    <property type="molecule type" value="Genomic_DNA"/>
</dbReference>
<dbReference type="GO" id="GO:0005634">
    <property type="term" value="C:nucleus"/>
    <property type="evidence" value="ECO:0007669"/>
    <property type="project" value="UniProtKB-UniRule"/>
</dbReference>
<evidence type="ECO:0000256" key="1">
    <source>
        <dbReference type="ARBA" id="ARBA00023125"/>
    </source>
</evidence>
<dbReference type="InterPro" id="IPR009071">
    <property type="entry name" value="HMG_box_dom"/>
</dbReference>
<dbReference type="Gene3D" id="1.10.30.10">
    <property type="entry name" value="High mobility group box domain"/>
    <property type="match status" value="2"/>
</dbReference>
<name>A0A8H7R4F5_9FUNG</name>
<proteinExistence type="predicted"/>
<dbReference type="CDD" id="cd01389">
    <property type="entry name" value="HMG-box_ROX1-like"/>
    <property type="match status" value="1"/>
</dbReference>
<feature type="non-terminal residue" evidence="5">
    <location>
        <position position="1"/>
    </location>
</feature>
<dbReference type="AlphaFoldDB" id="A0A8H7R4F5"/>
<organism evidence="5 6">
    <name type="scientific">Mucor saturninus</name>
    <dbReference type="NCBI Taxonomy" id="64648"/>
    <lineage>
        <taxon>Eukaryota</taxon>
        <taxon>Fungi</taxon>
        <taxon>Fungi incertae sedis</taxon>
        <taxon>Mucoromycota</taxon>
        <taxon>Mucoromycotina</taxon>
        <taxon>Mucoromycetes</taxon>
        <taxon>Mucorales</taxon>
        <taxon>Mucorineae</taxon>
        <taxon>Mucoraceae</taxon>
        <taxon>Mucor</taxon>
    </lineage>
</organism>
<evidence type="ECO:0000256" key="2">
    <source>
        <dbReference type="PROSITE-ProRule" id="PRU00267"/>
    </source>
</evidence>
<feature type="compositionally biased region" description="Basic and acidic residues" evidence="3">
    <location>
        <begin position="179"/>
        <end position="190"/>
    </location>
</feature>
<accession>A0A8H7R4F5</accession>
<dbReference type="Proteomes" id="UP000603453">
    <property type="component" value="Unassembled WGS sequence"/>
</dbReference>
<dbReference type="PANTHER" id="PTHR48112">
    <property type="entry name" value="HIGH MOBILITY GROUP PROTEIN DSP1"/>
    <property type="match status" value="1"/>
</dbReference>
<dbReference type="Pfam" id="PF00505">
    <property type="entry name" value="HMG_box"/>
    <property type="match status" value="2"/>
</dbReference>
<evidence type="ECO:0000256" key="3">
    <source>
        <dbReference type="SAM" id="MobiDB-lite"/>
    </source>
</evidence>